<keyword evidence="12" id="KW-1185">Reference proteome</keyword>
<dbReference type="EMBL" id="JACCCQ010000001">
    <property type="protein sequence ID" value="NYF55045.1"/>
    <property type="molecule type" value="Genomic_DNA"/>
</dbReference>
<feature type="domain" description="Acyltransferase 3" evidence="9">
    <location>
        <begin position="54"/>
        <end position="392"/>
    </location>
</feature>
<dbReference type="SUPFAM" id="SSF52266">
    <property type="entry name" value="SGNH hydrolase"/>
    <property type="match status" value="1"/>
</dbReference>
<feature type="transmembrane region" description="Helical" evidence="8">
    <location>
        <begin position="183"/>
        <end position="204"/>
    </location>
</feature>
<evidence type="ECO:0000256" key="4">
    <source>
        <dbReference type="ARBA" id="ARBA00022692"/>
    </source>
</evidence>
<feature type="transmembrane region" description="Helical" evidence="8">
    <location>
        <begin position="211"/>
        <end position="232"/>
    </location>
</feature>
<evidence type="ECO:0000256" key="7">
    <source>
        <dbReference type="ARBA" id="ARBA00023315"/>
    </source>
</evidence>
<evidence type="ECO:0000259" key="10">
    <source>
        <dbReference type="Pfam" id="PF19040"/>
    </source>
</evidence>
<feature type="domain" description="SGNH" evidence="10">
    <location>
        <begin position="440"/>
        <end position="648"/>
    </location>
</feature>
<evidence type="ECO:0000256" key="5">
    <source>
        <dbReference type="ARBA" id="ARBA00022989"/>
    </source>
</evidence>
<dbReference type="Pfam" id="PF19040">
    <property type="entry name" value="SGNH"/>
    <property type="match status" value="1"/>
</dbReference>
<evidence type="ECO:0000256" key="2">
    <source>
        <dbReference type="ARBA" id="ARBA00022475"/>
    </source>
</evidence>
<organism evidence="11 12">
    <name type="scientific">Micromonospora purpureochromogenes</name>
    <dbReference type="NCBI Taxonomy" id="47872"/>
    <lineage>
        <taxon>Bacteria</taxon>
        <taxon>Bacillati</taxon>
        <taxon>Actinomycetota</taxon>
        <taxon>Actinomycetes</taxon>
        <taxon>Micromonosporales</taxon>
        <taxon>Micromonosporaceae</taxon>
        <taxon>Micromonospora</taxon>
    </lineage>
</organism>
<protein>
    <submittedName>
        <fullName evidence="11">Peptidoglycan/LPS O-acetylase OafA/YrhL</fullName>
    </submittedName>
</protein>
<name>A0ABX2RFV3_9ACTN</name>
<reference evidence="11 12" key="1">
    <citation type="submission" date="2020-07" db="EMBL/GenBank/DDBJ databases">
        <title>Sequencing the genomes of 1000 actinobacteria strains.</title>
        <authorList>
            <person name="Klenk H.-P."/>
        </authorList>
    </citation>
    <scope>NUCLEOTIDE SEQUENCE [LARGE SCALE GENOMIC DNA]</scope>
    <source>
        <strain evidence="11 12">DSM 43814</strain>
    </source>
</reference>
<evidence type="ECO:0000259" key="9">
    <source>
        <dbReference type="Pfam" id="PF01757"/>
    </source>
</evidence>
<keyword evidence="4 8" id="KW-0812">Transmembrane</keyword>
<keyword evidence="6 8" id="KW-0472">Membrane</keyword>
<dbReference type="Pfam" id="PF01757">
    <property type="entry name" value="Acyl_transf_3"/>
    <property type="match status" value="1"/>
</dbReference>
<feature type="transmembrane region" description="Helical" evidence="8">
    <location>
        <begin position="374"/>
        <end position="397"/>
    </location>
</feature>
<evidence type="ECO:0000256" key="1">
    <source>
        <dbReference type="ARBA" id="ARBA00004651"/>
    </source>
</evidence>
<feature type="transmembrane region" description="Helical" evidence="8">
    <location>
        <begin position="310"/>
        <end position="331"/>
    </location>
</feature>
<feature type="transmembrane region" description="Helical" evidence="8">
    <location>
        <begin position="78"/>
        <end position="98"/>
    </location>
</feature>
<dbReference type="Proteomes" id="UP000631553">
    <property type="component" value="Unassembled WGS sequence"/>
</dbReference>
<evidence type="ECO:0000256" key="6">
    <source>
        <dbReference type="ARBA" id="ARBA00023136"/>
    </source>
</evidence>
<dbReference type="InterPro" id="IPR002656">
    <property type="entry name" value="Acyl_transf_3_dom"/>
</dbReference>
<keyword evidence="7" id="KW-0012">Acyltransferase</keyword>
<dbReference type="InterPro" id="IPR050879">
    <property type="entry name" value="Acyltransferase_3"/>
</dbReference>
<evidence type="ECO:0000313" key="12">
    <source>
        <dbReference type="Proteomes" id="UP000631553"/>
    </source>
</evidence>
<keyword evidence="5 8" id="KW-1133">Transmembrane helix</keyword>
<feature type="transmembrane region" description="Helical" evidence="8">
    <location>
        <begin position="352"/>
        <end position="368"/>
    </location>
</feature>
<evidence type="ECO:0000313" key="11">
    <source>
        <dbReference type="EMBL" id="NYF55045.1"/>
    </source>
</evidence>
<sequence>MTAVQRPMSQVFPVSDETMVITKINRPEPPTPPAIPAQGATPVPAESRPKLFFPAVDGLRGLAILSVLLYHTSWFSNGLFGVDVFMVLSGFLITLLLLREATKTGRISLGGFYRRRFKRLMPGLSITLLLVVALTYAFGGLKEAQQVGEKAIAALFQVANWQQIANSDAYWEGFGRINPLAHMWSLSITEQFYLAWPLVFLLVFWLCRRSVLAVTLVMTLLLVASAAVAPLMYDGTNTDRLYLGTETRAVDFVAGAVAAGFVMLIYGRAAERKHFRTTTAATVWATLIGFVMLVTLVVVSVLTTTYHEPWLYEGGIAAMAIVTAVLIVTLCHPHGPLVKVLSFGPLAEIGRISYTMYLLHLPIFWLMQKSLPTIAPYALFLVGGLLTWLAAMFLHYAVTERIRVRPWRAARAVPTAILVTVAIVAGAWFVPTFVEQRMNPDGRPSIVLLGDSLSGDFAEALASDGRDRYAVVDGSISGCGISGSSRTRSSSGVEWPRTKECEIRDTLWRESLRKTEPIAVVAHFGWDAADQQIGDTWLNPCQPTYRKHYLTRLDSAVQAIQVEVPTATILLMNERVSTGAAERAAVICYNKIIEEYSASGKVVLLDFNRVLCPDRGKCLVTDPSGKPLFMDGVHFTPDGRRFIAPLLEDRLAEALTPTAEAEGN</sequence>
<evidence type="ECO:0000256" key="3">
    <source>
        <dbReference type="ARBA" id="ARBA00022679"/>
    </source>
</evidence>
<feature type="transmembrane region" description="Helical" evidence="8">
    <location>
        <begin position="51"/>
        <end position="72"/>
    </location>
</feature>
<dbReference type="CDD" id="cd00229">
    <property type="entry name" value="SGNH_hydrolase"/>
    <property type="match status" value="1"/>
</dbReference>
<proteinExistence type="predicted"/>
<feature type="transmembrane region" description="Helical" evidence="8">
    <location>
        <begin position="409"/>
        <end position="430"/>
    </location>
</feature>
<evidence type="ECO:0000256" key="8">
    <source>
        <dbReference type="SAM" id="Phobius"/>
    </source>
</evidence>
<dbReference type="RefSeq" id="WP_179801689.1">
    <property type="nucleotide sequence ID" value="NZ_JACCCQ010000001.1"/>
</dbReference>
<dbReference type="PANTHER" id="PTHR23028">
    <property type="entry name" value="ACETYLTRANSFERASE"/>
    <property type="match status" value="1"/>
</dbReference>
<keyword evidence="3" id="KW-0808">Transferase</keyword>
<dbReference type="PANTHER" id="PTHR23028:SF53">
    <property type="entry name" value="ACYL_TRANSF_3 DOMAIN-CONTAINING PROTEIN"/>
    <property type="match status" value="1"/>
</dbReference>
<dbReference type="InterPro" id="IPR036514">
    <property type="entry name" value="SGNH_hydro_sf"/>
</dbReference>
<keyword evidence="2" id="KW-1003">Cell membrane</keyword>
<dbReference type="Gene3D" id="3.40.50.1110">
    <property type="entry name" value="SGNH hydrolase"/>
    <property type="match status" value="1"/>
</dbReference>
<feature type="transmembrane region" description="Helical" evidence="8">
    <location>
        <begin position="281"/>
        <end position="304"/>
    </location>
</feature>
<gene>
    <name evidence="11" type="ORF">HDA35_000876</name>
</gene>
<comment type="caution">
    <text evidence="11">The sequence shown here is derived from an EMBL/GenBank/DDBJ whole genome shotgun (WGS) entry which is preliminary data.</text>
</comment>
<feature type="transmembrane region" description="Helical" evidence="8">
    <location>
        <begin position="252"/>
        <end position="269"/>
    </location>
</feature>
<dbReference type="InterPro" id="IPR043968">
    <property type="entry name" value="SGNH"/>
</dbReference>
<accession>A0ABX2RFV3</accession>
<feature type="transmembrane region" description="Helical" evidence="8">
    <location>
        <begin position="119"/>
        <end position="138"/>
    </location>
</feature>
<comment type="subcellular location">
    <subcellularLocation>
        <location evidence="1">Cell membrane</location>
        <topology evidence="1">Multi-pass membrane protein</topology>
    </subcellularLocation>
</comment>